<sequence>MRFTAAGLIAAAFASSALAAKVYSDDARVHISDDYRISYELPEDNLLEDECESWTHNCIEHITKNFKNQIPVAECGHGSESPVMSISCRGIQVEQRTPELAKSMGYKLWNGEHWP</sequence>
<keyword evidence="1" id="KW-0732">Signal</keyword>
<evidence type="ECO:0000256" key="1">
    <source>
        <dbReference type="SAM" id="SignalP"/>
    </source>
</evidence>
<reference evidence="2" key="1">
    <citation type="submission" date="2013-08" db="EMBL/GenBank/DDBJ databases">
        <title>Gene expansion shapes genome architecture in the human pathogen Lichtheimia corymbifera: an evolutionary genomics analysis in the ancient terrestrial Mucorales (Mucoromycotina).</title>
        <authorList>
            <person name="Schwartze V.U."/>
            <person name="Winter S."/>
            <person name="Shelest E."/>
            <person name="Marcet-Houben M."/>
            <person name="Horn F."/>
            <person name="Wehner S."/>
            <person name="Hoffmann K."/>
            <person name="Riege K."/>
            <person name="Sammeth M."/>
            <person name="Nowrousian M."/>
            <person name="Valiante V."/>
            <person name="Linde J."/>
            <person name="Jacobsen I.D."/>
            <person name="Marz M."/>
            <person name="Brakhage A.A."/>
            <person name="Gabaldon T."/>
            <person name="Bocker S."/>
            <person name="Voigt K."/>
        </authorList>
    </citation>
    <scope>NUCLEOTIDE SEQUENCE [LARGE SCALE GENOMIC DNA]</scope>
    <source>
        <strain evidence="2">FSU 9682</strain>
    </source>
</reference>
<protein>
    <submittedName>
        <fullName evidence="2">Uncharacterized protein</fullName>
    </submittedName>
</protein>
<organism evidence="2 3">
    <name type="scientific">Lichtheimia corymbifera JMRC:FSU:9682</name>
    <dbReference type="NCBI Taxonomy" id="1263082"/>
    <lineage>
        <taxon>Eukaryota</taxon>
        <taxon>Fungi</taxon>
        <taxon>Fungi incertae sedis</taxon>
        <taxon>Mucoromycota</taxon>
        <taxon>Mucoromycotina</taxon>
        <taxon>Mucoromycetes</taxon>
        <taxon>Mucorales</taxon>
        <taxon>Lichtheimiaceae</taxon>
        <taxon>Lichtheimia</taxon>
    </lineage>
</organism>
<dbReference type="AlphaFoldDB" id="A0A068S6K5"/>
<evidence type="ECO:0000313" key="3">
    <source>
        <dbReference type="Proteomes" id="UP000027586"/>
    </source>
</evidence>
<gene>
    <name evidence="2" type="ORF">LCOR_08510.1</name>
</gene>
<accession>A0A068S6K5</accession>
<dbReference type="Proteomes" id="UP000027586">
    <property type="component" value="Unassembled WGS sequence"/>
</dbReference>
<dbReference type="EMBL" id="CBTN010000047">
    <property type="protein sequence ID" value="CDH57595.1"/>
    <property type="molecule type" value="Genomic_DNA"/>
</dbReference>
<comment type="caution">
    <text evidence="2">The sequence shown here is derived from an EMBL/GenBank/DDBJ whole genome shotgun (WGS) entry which is preliminary data.</text>
</comment>
<proteinExistence type="predicted"/>
<dbReference type="OrthoDB" id="10314928at2759"/>
<keyword evidence="3" id="KW-1185">Reference proteome</keyword>
<dbReference type="VEuPathDB" id="FungiDB:LCOR_08510.1"/>
<evidence type="ECO:0000313" key="2">
    <source>
        <dbReference type="EMBL" id="CDH57595.1"/>
    </source>
</evidence>
<feature type="chain" id="PRO_5001655555" evidence="1">
    <location>
        <begin position="20"/>
        <end position="115"/>
    </location>
</feature>
<name>A0A068S6K5_9FUNG</name>
<feature type="signal peptide" evidence="1">
    <location>
        <begin position="1"/>
        <end position="19"/>
    </location>
</feature>